<reference evidence="1" key="1">
    <citation type="submission" date="2023-03" db="EMBL/GenBank/DDBJ databases">
        <title>Massive genome expansion in bonnet fungi (Mycena s.s.) driven by repeated elements and novel gene families across ecological guilds.</title>
        <authorList>
            <consortium name="Lawrence Berkeley National Laboratory"/>
            <person name="Harder C.B."/>
            <person name="Miyauchi S."/>
            <person name="Viragh M."/>
            <person name="Kuo A."/>
            <person name="Thoen E."/>
            <person name="Andreopoulos B."/>
            <person name="Lu D."/>
            <person name="Skrede I."/>
            <person name="Drula E."/>
            <person name="Henrissat B."/>
            <person name="Morin E."/>
            <person name="Kohler A."/>
            <person name="Barry K."/>
            <person name="LaButti K."/>
            <person name="Morin E."/>
            <person name="Salamov A."/>
            <person name="Lipzen A."/>
            <person name="Mereny Z."/>
            <person name="Hegedus B."/>
            <person name="Baldrian P."/>
            <person name="Stursova M."/>
            <person name="Weitz H."/>
            <person name="Taylor A."/>
            <person name="Grigoriev I.V."/>
            <person name="Nagy L.G."/>
            <person name="Martin F."/>
            <person name="Kauserud H."/>
        </authorList>
    </citation>
    <scope>NUCLEOTIDE SEQUENCE</scope>
    <source>
        <strain evidence="1">9284</strain>
    </source>
</reference>
<dbReference type="EMBL" id="JARKIF010000017">
    <property type="protein sequence ID" value="KAJ7620055.1"/>
    <property type="molecule type" value="Genomic_DNA"/>
</dbReference>
<sequence>MDPRTDQLLPRLTLADLKKLAEESRKAIRDICGDWFTDPTIREDSKGMWSTDWMGFYLVVFWDNRTRDGKLKIDKLFKETWVLPGTVEMLAYSPNSGGLHFLFTAGGEYYFMDDYVLKKHSKRFTSHQEFVDHVVRGEGAERELTLPDVEVPQAVETDFQWWY</sequence>
<evidence type="ECO:0000313" key="2">
    <source>
        <dbReference type="Proteomes" id="UP001221142"/>
    </source>
</evidence>
<proteinExistence type="predicted"/>
<protein>
    <submittedName>
        <fullName evidence="1">Uncharacterized protein</fullName>
    </submittedName>
</protein>
<accession>A0AAD7BG89</accession>
<evidence type="ECO:0000313" key="1">
    <source>
        <dbReference type="EMBL" id="KAJ7620055.1"/>
    </source>
</evidence>
<gene>
    <name evidence="1" type="ORF">FB45DRAFT_1006746</name>
</gene>
<name>A0AAD7BG89_9AGAR</name>
<dbReference type="AlphaFoldDB" id="A0AAD7BG89"/>
<keyword evidence="2" id="KW-1185">Reference proteome</keyword>
<comment type="caution">
    <text evidence="1">The sequence shown here is derived from an EMBL/GenBank/DDBJ whole genome shotgun (WGS) entry which is preliminary data.</text>
</comment>
<dbReference type="Proteomes" id="UP001221142">
    <property type="component" value="Unassembled WGS sequence"/>
</dbReference>
<organism evidence="1 2">
    <name type="scientific">Roridomyces roridus</name>
    <dbReference type="NCBI Taxonomy" id="1738132"/>
    <lineage>
        <taxon>Eukaryota</taxon>
        <taxon>Fungi</taxon>
        <taxon>Dikarya</taxon>
        <taxon>Basidiomycota</taxon>
        <taxon>Agaricomycotina</taxon>
        <taxon>Agaricomycetes</taxon>
        <taxon>Agaricomycetidae</taxon>
        <taxon>Agaricales</taxon>
        <taxon>Marasmiineae</taxon>
        <taxon>Mycenaceae</taxon>
        <taxon>Roridomyces</taxon>
    </lineage>
</organism>